<gene>
    <name evidence="1" type="ORF">GCM10007857_32310</name>
</gene>
<reference evidence="2" key="1">
    <citation type="journal article" date="2019" name="Int. J. Syst. Evol. Microbiol.">
        <title>The Global Catalogue of Microorganisms (GCM) 10K type strain sequencing project: providing services to taxonomists for standard genome sequencing and annotation.</title>
        <authorList>
            <consortium name="The Broad Institute Genomics Platform"/>
            <consortium name="The Broad Institute Genome Sequencing Center for Infectious Disease"/>
            <person name="Wu L."/>
            <person name="Ma J."/>
        </authorList>
    </citation>
    <scope>NUCLEOTIDE SEQUENCE [LARGE SCALE GENOMIC DNA]</scope>
    <source>
        <strain evidence="2">NBRC 102520</strain>
    </source>
</reference>
<dbReference type="InterPro" id="IPR029470">
    <property type="entry name" value="PDDEXK_4"/>
</dbReference>
<evidence type="ECO:0000313" key="1">
    <source>
        <dbReference type="EMBL" id="GLR86520.1"/>
    </source>
</evidence>
<protein>
    <recommendedName>
        <fullName evidence="3">PD-(D/E)XK nuclease superfamily protein</fullName>
    </recommendedName>
</protein>
<comment type="caution">
    <text evidence="1">The sequence shown here is derived from an EMBL/GenBank/DDBJ whole genome shotgun (WGS) entry which is preliminary data.</text>
</comment>
<evidence type="ECO:0000313" key="2">
    <source>
        <dbReference type="Proteomes" id="UP001156905"/>
    </source>
</evidence>
<dbReference type="Pfam" id="PF14281">
    <property type="entry name" value="PDDEXK_4"/>
    <property type="match status" value="1"/>
</dbReference>
<dbReference type="EMBL" id="BSOW01000010">
    <property type="protein sequence ID" value="GLR86520.1"/>
    <property type="molecule type" value="Genomic_DNA"/>
</dbReference>
<name>A0ABQ6AYN7_9BRAD</name>
<accession>A0ABQ6AYN7</accession>
<keyword evidence="2" id="KW-1185">Reference proteome</keyword>
<sequence>MQTVTDEVDLETRLAAAITDPDFEKLELAMREPNIFRALAIERQEIRHSNFFAYLLDPGENHGLGDILLRKFLRDIFADSRAQGRTLFDADLMDFSDVDVRREWRGIDILIDFPNDVIVVENKVDSSEHSQQLSRYRGIVDGEFGGKQKHFVFLTPLGSDPADESDRKVYINYSYEQIASILANVLELYRDSISDKMALYIEDYLTTINRELLMNDKLNDLARKVYKAHKSAFDFVFENRPDPASVLYPYFEEELKSRGFVIGSRNKGYIRFTSKELAEKLPRTGVAWPDKEVFLFEIDYFWSDKNAVAKAIISPGNEVIREAILSAATDLKFFRKPEGKKWSSFYLKKSKFVASEVYNEDEGEIKAKVKHVVENIEADANEIFGTVAKAVPAGA</sequence>
<organism evidence="1 2">
    <name type="scientific">Bradyrhizobium iriomotense</name>
    <dbReference type="NCBI Taxonomy" id="441950"/>
    <lineage>
        <taxon>Bacteria</taxon>
        <taxon>Pseudomonadati</taxon>
        <taxon>Pseudomonadota</taxon>
        <taxon>Alphaproteobacteria</taxon>
        <taxon>Hyphomicrobiales</taxon>
        <taxon>Nitrobacteraceae</taxon>
        <taxon>Bradyrhizobium</taxon>
    </lineage>
</organism>
<dbReference type="Proteomes" id="UP001156905">
    <property type="component" value="Unassembled WGS sequence"/>
</dbReference>
<evidence type="ECO:0008006" key="3">
    <source>
        <dbReference type="Google" id="ProtNLM"/>
    </source>
</evidence>
<proteinExistence type="predicted"/>